<keyword evidence="2" id="KW-0812">Transmembrane</keyword>
<keyword evidence="2" id="KW-0472">Membrane</keyword>
<dbReference type="CDD" id="cd18809">
    <property type="entry name" value="SF1_C_RecD"/>
    <property type="match status" value="1"/>
</dbReference>
<comment type="caution">
    <text evidence="3">The sequence shown here is derived from an EMBL/GenBank/DDBJ whole genome shotgun (WGS) entry which is preliminary data.</text>
</comment>
<dbReference type="Proteomes" id="UP000650467">
    <property type="component" value="Unassembled WGS sequence"/>
</dbReference>
<feature type="compositionally biased region" description="Low complexity" evidence="1">
    <location>
        <begin position="332"/>
        <end position="366"/>
    </location>
</feature>
<feature type="transmembrane region" description="Helical" evidence="2">
    <location>
        <begin position="203"/>
        <end position="228"/>
    </location>
</feature>
<feature type="transmembrane region" description="Helical" evidence="2">
    <location>
        <begin position="171"/>
        <end position="191"/>
    </location>
</feature>
<name>A0A835VRF0_CHLIN</name>
<organism evidence="3 4">
    <name type="scientific">Chlamydomonas incerta</name>
    <dbReference type="NCBI Taxonomy" id="51695"/>
    <lineage>
        <taxon>Eukaryota</taxon>
        <taxon>Viridiplantae</taxon>
        <taxon>Chlorophyta</taxon>
        <taxon>core chlorophytes</taxon>
        <taxon>Chlorophyceae</taxon>
        <taxon>CS clade</taxon>
        <taxon>Chlamydomonadales</taxon>
        <taxon>Chlamydomonadaceae</taxon>
        <taxon>Chlamydomonas</taxon>
    </lineage>
</organism>
<dbReference type="InterPro" id="IPR027417">
    <property type="entry name" value="P-loop_NTPase"/>
</dbReference>
<evidence type="ECO:0000256" key="2">
    <source>
        <dbReference type="SAM" id="Phobius"/>
    </source>
</evidence>
<protein>
    <submittedName>
        <fullName evidence="3">Uncharacterized protein</fullName>
    </submittedName>
</protein>
<feature type="region of interest" description="Disordered" evidence="1">
    <location>
        <begin position="320"/>
        <end position="370"/>
    </location>
</feature>
<feature type="transmembrane region" description="Helical" evidence="2">
    <location>
        <begin position="77"/>
        <end position="97"/>
    </location>
</feature>
<feature type="transmembrane region" description="Helical" evidence="2">
    <location>
        <begin position="103"/>
        <end position="124"/>
    </location>
</feature>
<evidence type="ECO:0000256" key="1">
    <source>
        <dbReference type="SAM" id="MobiDB-lite"/>
    </source>
</evidence>
<gene>
    <name evidence="3" type="ORF">HXX76_014178</name>
</gene>
<dbReference type="Gene3D" id="3.40.50.300">
    <property type="entry name" value="P-loop containing nucleotide triphosphate hydrolases"/>
    <property type="match status" value="2"/>
</dbReference>
<keyword evidence="4" id="KW-1185">Reference proteome</keyword>
<accession>A0A835VRF0</accession>
<dbReference type="SUPFAM" id="SSF52540">
    <property type="entry name" value="P-loop containing nucleoside triphosphate hydrolases"/>
    <property type="match status" value="1"/>
</dbReference>
<reference evidence="3" key="1">
    <citation type="journal article" date="2020" name="bioRxiv">
        <title>Comparative genomics of Chlamydomonas.</title>
        <authorList>
            <person name="Craig R.J."/>
            <person name="Hasan A.R."/>
            <person name="Ness R.W."/>
            <person name="Keightley P.D."/>
        </authorList>
    </citation>
    <scope>NUCLEOTIDE SEQUENCE</scope>
    <source>
        <strain evidence="3">SAG 7.73</strain>
    </source>
</reference>
<feature type="transmembrane region" description="Helical" evidence="2">
    <location>
        <begin position="144"/>
        <end position="165"/>
    </location>
</feature>
<proteinExistence type="predicted"/>
<sequence length="1628" mass="173913">MAAVSCVAVAALLLVLFLFKSGLIGLDGGLVASGIVIGMVWVFVVFSGRVGSAAGTPVDAADSNADGPAACKKTVHVPWGAIIVVEVTAVLVGVLWISHAMGWPSTLASVWGSAALLILGYLTAQKVDSGALSCLWSLLGPMSLQVGSAATFLVILCVLGVQWAVRPSPRVLASLVVVGGALLTGSAAVVWASLNNQADSTAFAADTAPFVTLLAAFLVLLGLCVALTRRFLRSSFLDPLGFVLGEVIRLVAHLNNFNSTVMLRKHVMRNFVQKTPAVPQLRLAVQRLGVVTGQNVRQFTVTTFNALSQAPLLEPIRESGAAHVAQQEQQDPPAGSAASAGPSAAAGSPAASPAPNTSTSLPASSSGAGGNEQPLAVAIYIFRLKGKASNEELRTWYHCCAGAISGAWQQVLGLRDVGDSRYLISSAAAVLHAQPQGEEDPVVVSAKEYMQQQISSLSESQMVEAILESNRLLYDLLDALDQDGQSELTQTIRTGDSGNILYLCKVVDRPDAAGASPVQDQPVNRSAAARYMPTRLVTARINPVATCLADLLLPPRRVVAGPPDSCGPEAIVETYRAPFAAYNQRHTRSARFPADLTYRTFAGPEWDGVSPITTTPREMAAFLDRYGLGLRVLDVHGGDLYRHHPCKPCAVLSPAALTVVYHGSHLAVARPGATPRASAVAPRPSGALCLGFGPPAAQRRTRLVNTVQEITDQVRACARSSTTSPLLLSLAWNGGDLLRLLSELVAAGITPHISVRRGIDVGSLSLRDLRLPDCQQRLTVSITRPCNVEGESGARFQDQAELDEFCRLEHALDCALFDRRHASCMRQDTVDLLTAAQPAIVSGHVPRRGRPISCDTLLACVDWSKFYACCLADLPYLPVLSPFAPDAEAPPLAELPRPQKEEEGGGALLLVVDVLDTDSHMYPPERTLMFEWEAAQLPQGVRVRVLRALPVFPMEVASVREAVRSVFACAGLSANFKKAIVNRAIGRCGKKLVRSRHAVVCGSRGDAVRLAEAYGGQRMASPHGGDTWVVAWNSGERPLNETYLPIHAAILAMARVKMDRLARQALGAGMTLLAYRTDSIFVALPRRARADERRASAFLSDWAAGHGYELGSLPGQLKFEVGRPPKVVLPGHALRAPAQVQVHPQVQPRAGARATPAVQQFATSSDALGFLQRGGMQSGTVAMCRAGRGKTHVVVTCAVQQHGRGRVLVVCAWNAQCQLVEAQYGVPTCTACALFGLDVTGAFSHKRVDVSKYDALVFDELLLMSHRQLFILERYMAAHPDKAFYATADPCQLDAIDAHIPASVRVAAVRALFPRSLQIQRSARSADGEQLARLESSLLEQGAPVEEVALAHFRTVTLSEALAMGVTRALSYYHATCDRLNAAFRAHCAGGASAPDSGLLLGETLVCRENLWAVEDSTQRRAKLCVNTRVRVVRVSGPSGRKITLEHRVASAGSAGARLNHYTLPERRVVAAFQSGYCTTVHSAQGSTLDGPVLVADWSGNRFAGPKWFYTAVTRCRSLGDVLLLAPGSLPHQVRNRCLRGMVAGYKRQDEAAGRGEGWAPEEYVDAAWIEGQLAACGGVCKGCGRFMSLEKGHDCQATVNRLNNALAHLKHNCELVCLLCNQQSSCA</sequence>
<evidence type="ECO:0000313" key="3">
    <source>
        <dbReference type="EMBL" id="KAG2425020.1"/>
    </source>
</evidence>
<dbReference type="EMBL" id="JAEHOC010000060">
    <property type="protein sequence ID" value="KAG2425020.1"/>
    <property type="molecule type" value="Genomic_DNA"/>
</dbReference>
<evidence type="ECO:0000313" key="4">
    <source>
        <dbReference type="Proteomes" id="UP000650467"/>
    </source>
</evidence>
<feature type="transmembrane region" description="Helical" evidence="2">
    <location>
        <begin position="28"/>
        <end position="46"/>
    </location>
</feature>
<keyword evidence="2" id="KW-1133">Transmembrane helix</keyword>